<dbReference type="InterPro" id="IPR018497">
    <property type="entry name" value="Peptidase_M13_C"/>
</dbReference>
<keyword evidence="5" id="KW-0479">Metal-binding</keyword>
<keyword evidence="8" id="KW-0482">Metalloprotease</keyword>
<dbReference type="Pfam" id="PF01431">
    <property type="entry name" value="Peptidase_M13"/>
    <property type="match status" value="1"/>
</dbReference>
<evidence type="ECO:0000256" key="4">
    <source>
        <dbReference type="ARBA" id="ARBA00022670"/>
    </source>
</evidence>
<proteinExistence type="inferred from homology"/>
<keyword evidence="10" id="KW-0732">Signal</keyword>
<dbReference type="SUPFAM" id="SSF55486">
    <property type="entry name" value="Metalloproteases ('zincins'), catalytic domain"/>
    <property type="match status" value="1"/>
</dbReference>
<evidence type="ECO:0000256" key="2">
    <source>
        <dbReference type="ARBA" id="ARBA00004401"/>
    </source>
</evidence>
<dbReference type="GO" id="GO:0004222">
    <property type="term" value="F:metalloendopeptidase activity"/>
    <property type="evidence" value="ECO:0007669"/>
    <property type="project" value="InterPro"/>
</dbReference>
<evidence type="ECO:0000259" key="11">
    <source>
        <dbReference type="Pfam" id="PF01431"/>
    </source>
</evidence>
<accession>A0A0C9R2B7</accession>
<dbReference type="PANTHER" id="PTHR11733:SF167">
    <property type="entry name" value="FI17812P1-RELATED"/>
    <property type="match status" value="1"/>
</dbReference>
<protein>
    <submittedName>
        <fullName evidence="13">Mmel1_2 protein</fullName>
    </submittedName>
</protein>
<dbReference type="Gene3D" id="1.10.1380.10">
    <property type="entry name" value="Neutral endopeptidase , domain2"/>
    <property type="match status" value="1"/>
</dbReference>
<dbReference type="InterPro" id="IPR024079">
    <property type="entry name" value="MetalloPept_cat_dom_sf"/>
</dbReference>
<evidence type="ECO:0000256" key="10">
    <source>
        <dbReference type="SAM" id="SignalP"/>
    </source>
</evidence>
<dbReference type="EMBL" id="GBYB01006982">
    <property type="protein sequence ID" value="JAG76749.1"/>
    <property type="molecule type" value="Transcribed_RNA"/>
</dbReference>
<comment type="cofactor">
    <cofactor evidence="1">
        <name>Zn(2+)</name>
        <dbReference type="ChEBI" id="CHEBI:29105"/>
    </cofactor>
</comment>
<feature type="domain" description="Peptidase M13 N-terminal" evidence="12">
    <location>
        <begin position="84"/>
        <end position="498"/>
    </location>
</feature>
<dbReference type="GO" id="GO:0005886">
    <property type="term" value="C:plasma membrane"/>
    <property type="evidence" value="ECO:0007669"/>
    <property type="project" value="UniProtKB-SubCell"/>
</dbReference>
<dbReference type="InterPro" id="IPR000718">
    <property type="entry name" value="Peptidase_M13"/>
</dbReference>
<dbReference type="Pfam" id="PF05649">
    <property type="entry name" value="Peptidase_M13_N"/>
    <property type="match status" value="1"/>
</dbReference>
<feature type="domain" description="Peptidase M13 C-terminal" evidence="11">
    <location>
        <begin position="556"/>
        <end position="767"/>
    </location>
</feature>
<keyword evidence="7" id="KW-0862">Zinc</keyword>
<feature type="chain" id="PRO_5002211636" evidence="10">
    <location>
        <begin position="17"/>
        <end position="796"/>
    </location>
</feature>
<comment type="similarity">
    <text evidence="3">Belongs to the peptidase M13 family.</text>
</comment>
<dbReference type="PRINTS" id="PR00786">
    <property type="entry name" value="NEPRILYSIN"/>
</dbReference>
<evidence type="ECO:0000256" key="6">
    <source>
        <dbReference type="ARBA" id="ARBA00022801"/>
    </source>
</evidence>
<dbReference type="CDD" id="cd08662">
    <property type="entry name" value="M13"/>
    <property type="match status" value="1"/>
</dbReference>
<dbReference type="InterPro" id="IPR042089">
    <property type="entry name" value="Peptidase_M13_dom_2"/>
</dbReference>
<dbReference type="InterPro" id="IPR008753">
    <property type="entry name" value="Peptidase_M13_N"/>
</dbReference>
<dbReference type="PANTHER" id="PTHR11733">
    <property type="entry name" value="ZINC METALLOPROTEASE FAMILY M13 NEPRILYSIN-RELATED"/>
    <property type="match status" value="1"/>
</dbReference>
<dbReference type="PROSITE" id="PS51885">
    <property type="entry name" value="NEPRILYSIN"/>
    <property type="match status" value="1"/>
</dbReference>
<keyword evidence="6" id="KW-0378">Hydrolase</keyword>
<sequence length="796" mass="92311">MKALLVLLAILSLSSTSHLHGKRRNIPNDLSWLFSLEEAEGSENEVDNTENDIVEHKKAKVCESDECRAIASAFQETIDESVNPCENFYDFACGGWAAKDPIPKYEASWSRFSHFQSMVESRIRELLEDDSDDEINEILPIRQAKKWYRSCMDTKAREARGLKPIESFVMENGGWPMIMDAEEWHDDDMSWQEVEDFYAHLTGDYTFWQIDPISMPGQDPDKGLLFFQPSLPLSEMLPSKYRNYTGDDYEIYQHLVKAVARLFIEHTRADVSEEQLQKDVEGIIKLEKAIYMAGKPESPLDILEELFEDDDLEETDLETFVEWWHNRTQSIKDPQANVDWWKILQRLFDLANVKVNGSVPVGMASLRYYRRLPKILESVDKRTIVNYIHWKFVSRTLPYTTDEVTDGFFELVKEEYGVQERPPRWKECVQAVKMTDATGLLFIAKYTKENSHKAVLRMMKNIQKELKCQIESSNWLSEQGKKQAIEKVNTMQTMVGFPDWYKNETAVMNHYKGLTIGNEYLDNVLSYMRYEKRLAIRAFGGYKGNEAWMMDPVTVNAAYAMDINIMVVPAVDFQPPLFGEKVPNYVNYATAGVVIGHEMGHGLDYAGLRVNGTHYAFVAENFYKQAKCFIDQFDEFYGGQTFAPPDSDESPETRGQRTVQENIADTTGIEAVYRAYRRMQKNKRQREELKLPGFEKYTDEQMFFISFAGLWCEVSTPQYHKREDVLSDSHSPGKYRVLGSISNTHEFGKIFNCPAGSPMNPDDKCSVWIKEDAVHKKKVSNDRNPKRRHRFEHRNW</sequence>
<dbReference type="GO" id="GO:0016485">
    <property type="term" value="P:protein processing"/>
    <property type="evidence" value="ECO:0007669"/>
    <property type="project" value="TreeGrafter"/>
</dbReference>
<evidence type="ECO:0000256" key="1">
    <source>
        <dbReference type="ARBA" id="ARBA00001947"/>
    </source>
</evidence>
<evidence type="ECO:0000256" key="5">
    <source>
        <dbReference type="ARBA" id="ARBA00022723"/>
    </source>
</evidence>
<feature type="compositionally biased region" description="Basic residues" evidence="9">
    <location>
        <begin position="785"/>
        <end position="796"/>
    </location>
</feature>
<evidence type="ECO:0000256" key="7">
    <source>
        <dbReference type="ARBA" id="ARBA00022833"/>
    </source>
</evidence>
<dbReference type="AlphaFoldDB" id="A0A0C9R2B7"/>
<evidence type="ECO:0000313" key="13">
    <source>
        <dbReference type="EMBL" id="JAG76749.1"/>
    </source>
</evidence>
<evidence type="ECO:0000256" key="9">
    <source>
        <dbReference type="SAM" id="MobiDB-lite"/>
    </source>
</evidence>
<evidence type="ECO:0000256" key="8">
    <source>
        <dbReference type="ARBA" id="ARBA00023049"/>
    </source>
</evidence>
<comment type="subcellular location">
    <subcellularLocation>
        <location evidence="2">Cell membrane</location>
        <topology evidence="2">Single-pass type II membrane protein</topology>
    </subcellularLocation>
</comment>
<gene>
    <name evidence="13" type="primary">Mmel1_2</name>
    <name evidence="13" type="ORF">g.45898</name>
</gene>
<name>A0A0C9R2B7_9HYME</name>
<dbReference type="GO" id="GO:0046872">
    <property type="term" value="F:metal ion binding"/>
    <property type="evidence" value="ECO:0007669"/>
    <property type="project" value="UniProtKB-KW"/>
</dbReference>
<evidence type="ECO:0000259" key="12">
    <source>
        <dbReference type="Pfam" id="PF05649"/>
    </source>
</evidence>
<organism evidence="13">
    <name type="scientific">Fopius arisanus</name>
    <dbReference type="NCBI Taxonomy" id="64838"/>
    <lineage>
        <taxon>Eukaryota</taxon>
        <taxon>Metazoa</taxon>
        <taxon>Ecdysozoa</taxon>
        <taxon>Arthropoda</taxon>
        <taxon>Hexapoda</taxon>
        <taxon>Insecta</taxon>
        <taxon>Pterygota</taxon>
        <taxon>Neoptera</taxon>
        <taxon>Endopterygota</taxon>
        <taxon>Hymenoptera</taxon>
        <taxon>Apocrita</taxon>
        <taxon>Ichneumonoidea</taxon>
        <taxon>Braconidae</taxon>
        <taxon>Opiinae</taxon>
        <taxon>Fopius</taxon>
    </lineage>
</organism>
<dbReference type="Gene3D" id="3.40.390.10">
    <property type="entry name" value="Collagenase (Catalytic Domain)"/>
    <property type="match status" value="1"/>
</dbReference>
<reference evidence="13" key="1">
    <citation type="submission" date="2015-01" db="EMBL/GenBank/DDBJ databases">
        <title>Transcriptome Assembly of Fopius arisanus.</title>
        <authorList>
            <person name="Geib S."/>
        </authorList>
    </citation>
    <scope>NUCLEOTIDE SEQUENCE</scope>
</reference>
<keyword evidence="4" id="KW-0645">Protease</keyword>
<feature type="region of interest" description="Disordered" evidence="9">
    <location>
        <begin position="776"/>
        <end position="796"/>
    </location>
</feature>
<evidence type="ECO:0000256" key="3">
    <source>
        <dbReference type="ARBA" id="ARBA00007357"/>
    </source>
</evidence>
<feature type="signal peptide" evidence="10">
    <location>
        <begin position="1"/>
        <end position="16"/>
    </location>
</feature>